<dbReference type="EC" id="6.3.2.8" evidence="3 14"/>
<evidence type="ECO:0000256" key="10">
    <source>
        <dbReference type="ARBA" id="ARBA00022984"/>
    </source>
</evidence>
<dbReference type="PANTHER" id="PTHR43445:SF3">
    <property type="entry name" value="UDP-N-ACETYLMURAMATE--L-ALANINE LIGASE"/>
    <property type="match status" value="1"/>
</dbReference>
<dbReference type="GO" id="GO:0051301">
    <property type="term" value="P:cell division"/>
    <property type="evidence" value="ECO:0007669"/>
    <property type="project" value="UniProtKB-KW"/>
</dbReference>
<evidence type="ECO:0000259" key="16">
    <source>
        <dbReference type="Pfam" id="PF02875"/>
    </source>
</evidence>
<dbReference type="InterPro" id="IPR036565">
    <property type="entry name" value="Mur-like_cat_sf"/>
</dbReference>
<keyword evidence="11 14" id="KW-0131">Cell cycle</keyword>
<dbReference type="InterPro" id="IPR004101">
    <property type="entry name" value="Mur_ligase_C"/>
</dbReference>
<dbReference type="NCBIfam" id="TIGR01082">
    <property type="entry name" value="murC"/>
    <property type="match status" value="1"/>
</dbReference>
<dbReference type="SUPFAM" id="SSF51984">
    <property type="entry name" value="MurCD N-terminal domain"/>
    <property type="match status" value="1"/>
</dbReference>
<evidence type="ECO:0000256" key="6">
    <source>
        <dbReference type="ARBA" id="ARBA00022618"/>
    </source>
</evidence>
<dbReference type="PATRIC" id="fig|1317118.6.peg.775"/>
<dbReference type="Gene3D" id="3.90.190.20">
    <property type="entry name" value="Mur ligase, C-terminal domain"/>
    <property type="match status" value="1"/>
</dbReference>
<dbReference type="Gene3D" id="3.40.50.720">
    <property type="entry name" value="NAD(P)-binding Rossmann-like Domain"/>
    <property type="match status" value="1"/>
</dbReference>
<protein>
    <recommendedName>
        <fullName evidence="3 14">UDP-N-acetylmuramate--L-alanine ligase</fullName>
        <ecNumber evidence="3 14">6.3.2.8</ecNumber>
    </recommendedName>
    <alternativeName>
        <fullName evidence="14">UDP-N-acetylmuramoyl-L-alanine synthetase</fullName>
    </alternativeName>
</protein>
<evidence type="ECO:0000256" key="1">
    <source>
        <dbReference type="ARBA" id="ARBA00004496"/>
    </source>
</evidence>
<comment type="caution">
    <text evidence="18">The sequence shown here is derived from an EMBL/GenBank/DDBJ whole genome shotgun (WGS) entry which is preliminary data.</text>
</comment>
<accession>W4HPE1</accession>
<comment type="similarity">
    <text evidence="14">Belongs to the MurCDEF family.</text>
</comment>
<comment type="pathway">
    <text evidence="2 14">Cell wall biogenesis; peptidoglycan biosynthesis.</text>
</comment>
<keyword evidence="9 14" id="KW-0133">Cell shape</keyword>
<dbReference type="EMBL" id="AQQW01000002">
    <property type="protein sequence ID" value="ETW13976.1"/>
    <property type="molecule type" value="Genomic_DNA"/>
</dbReference>
<dbReference type="STRING" id="1379903.ATO8_03761"/>
<dbReference type="GO" id="GO:0009252">
    <property type="term" value="P:peptidoglycan biosynthetic process"/>
    <property type="evidence" value="ECO:0007669"/>
    <property type="project" value="UniProtKB-UniRule"/>
</dbReference>
<feature type="domain" description="Mur ligase N-terminal catalytic" evidence="15">
    <location>
        <begin position="14"/>
        <end position="110"/>
    </location>
</feature>
<keyword evidence="8 14" id="KW-0067">ATP-binding</keyword>
<proteinExistence type="inferred from homology"/>
<dbReference type="GO" id="GO:0008360">
    <property type="term" value="P:regulation of cell shape"/>
    <property type="evidence" value="ECO:0007669"/>
    <property type="project" value="UniProtKB-KW"/>
</dbReference>
<dbReference type="GO" id="GO:0008763">
    <property type="term" value="F:UDP-N-acetylmuramate-L-alanine ligase activity"/>
    <property type="evidence" value="ECO:0007669"/>
    <property type="project" value="UniProtKB-UniRule"/>
</dbReference>
<evidence type="ECO:0000256" key="3">
    <source>
        <dbReference type="ARBA" id="ARBA00012211"/>
    </source>
</evidence>
<evidence type="ECO:0000256" key="5">
    <source>
        <dbReference type="ARBA" id="ARBA00022598"/>
    </source>
</evidence>
<dbReference type="InterPro" id="IPR050061">
    <property type="entry name" value="MurCDEF_pg_biosynth"/>
</dbReference>
<dbReference type="Pfam" id="PF01225">
    <property type="entry name" value="Mur_ligase"/>
    <property type="match status" value="1"/>
</dbReference>
<dbReference type="GO" id="GO:0071555">
    <property type="term" value="P:cell wall organization"/>
    <property type="evidence" value="ECO:0007669"/>
    <property type="project" value="UniProtKB-KW"/>
</dbReference>
<feature type="domain" description="Mur ligase central" evidence="17">
    <location>
        <begin position="116"/>
        <end position="298"/>
    </location>
</feature>
<dbReference type="Proteomes" id="UP000019063">
    <property type="component" value="Unassembled WGS sequence"/>
</dbReference>
<evidence type="ECO:0000256" key="4">
    <source>
        <dbReference type="ARBA" id="ARBA00022490"/>
    </source>
</evidence>
<evidence type="ECO:0000256" key="11">
    <source>
        <dbReference type="ARBA" id="ARBA00023306"/>
    </source>
</evidence>
<dbReference type="SUPFAM" id="SSF53244">
    <property type="entry name" value="MurD-like peptide ligases, peptide-binding domain"/>
    <property type="match status" value="1"/>
</dbReference>
<dbReference type="Pfam" id="PF08245">
    <property type="entry name" value="Mur_ligase_M"/>
    <property type="match status" value="1"/>
</dbReference>
<keyword evidence="5 14" id="KW-0436">Ligase</keyword>
<organism evidence="18 19">
    <name type="scientific">Roseivivax marinus</name>
    <dbReference type="NCBI Taxonomy" id="1379903"/>
    <lineage>
        <taxon>Bacteria</taxon>
        <taxon>Pseudomonadati</taxon>
        <taxon>Pseudomonadota</taxon>
        <taxon>Alphaproteobacteria</taxon>
        <taxon>Rhodobacterales</taxon>
        <taxon>Roseobacteraceae</taxon>
        <taxon>Roseivivax</taxon>
    </lineage>
</organism>
<feature type="domain" description="Mur ligase C-terminal" evidence="16">
    <location>
        <begin position="320"/>
        <end position="450"/>
    </location>
</feature>
<keyword evidence="4 14" id="KW-0963">Cytoplasm</keyword>
<dbReference type="InterPro" id="IPR000713">
    <property type="entry name" value="Mur_ligase_N"/>
</dbReference>
<keyword evidence="19" id="KW-1185">Reference proteome</keyword>
<dbReference type="RefSeq" id="WP_043842190.1">
    <property type="nucleotide sequence ID" value="NZ_AQQW01000002.1"/>
</dbReference>
<gene>
    <name evidence="14 18" type="primary">murC</name>
    <name evidence="18" type="ORF">ATO8_03761</name>
</gene>
<keyword evidence="7 14" id="KW-0547">Nucleotide-binding</keyword>
<evidence type="ECO:0000256" key="7">
    <source>
        <dbReference type="ARBA" id="ARBA00022741"/>
    </source>
</evidence>
<evidence type="ECO:0000256" key="13">
    <source>
        <dbReference type="ARBA" id="ARBA00047833"/>
    </source>
</evidence>
<evidence type="ECO:0000313" key="19">
    <source>
        <dbReference type="Proteomes" id="UP000019063"/>
    </source>
</evidence>
<dbReference type="GO" id="GO:0005737">
    <property type="term" value="C:cytoplasm"/>
    <property type="evidence" value="ECO:0007669"/>
    <property type="project" value="UniProtKB-SubCell"/>
</dbReference>
<evidence type="ECO:0000259" key="17">
    <source>
        <dbReference type="Pfam" id="PF08245"/>
    </source>
</evidence>
<dbReference type="HAMAP" id="MF_00046">
    <property type="entry name" value="MurC"/>
    <property type="match status" value="1"/>
</dbReference>
<comment type="subcellular location">
    <subcellularLocation>
        <location evidence="1 14">Cytoplasm</location>
    </subcellularLocation>
</comment>
<feature type="binding site" evidence="14">
    <location>
        <begin position="118"/>
        <end position="124"/>
    </location>
    <ligand>
        <name>ATP</name>
        <dbReference type="ChEBI" id="CHEBI:30616"/>
    </ligand>
</feature>
<keyword evidence="6 14" id="KW-0132">Cell division</keyword>
<dbReference type="Pfam" id="PF02875">
    <property type="entry name" value="Mur_ligase_C"/>
    <property type="match status" value="1"/>
</dbReference>
<dbReference type="SUPFAM" id="SSF53623">
    <property type="entry name" value="MurD-like peptide ligases, catalytic domain"/>
    <property type="match status" value="1"/>
</dbReference>
<reference evidence="18 19" key="1">
    <citation type="journal article" date="2014" name="Antonie Van Leeuwenhoek">
        <title>Roseivivax atlanticus sp. nov., isolated from surface seawater of the Atlantic Ocean.</title>
        <authorList>
            <person name="Li G."/>
            <person name="Lai Q."/>
            <person name="Liu X."/>
            <person name="Sun F."/>
            <person name="Shao Z."/>
        </authorList>
    </citation>
    <scope>NUCLEOTIDE SEQUENCE [LARGE SCALE GENOMIC DNA]</scope>
    <source>
        <strain evidence="18 19">22II-s10s</strain>
    </source>
</reference>
<dbReference type="eggNOG" id="COG0773">
    <property type="taxonomic scope" value="Bacteria"/>
</dbReference>
<evidence type="ECO:0000256" key="12">
    <source>
        <dbReference type="ARBA" id="ARBA00023316"/>
    </source>
</evidence>
<evidence type="ECO:0000256" key="8">
    <source>
        <dbReference type="ARBA" id="ARBA00022840"/>
    </source>
</evidence>
<dbReference type="InterPro" id="IPR013221">
    <property type="entry name" value="Mur_ligase_cen"/>
</dbReference>
<evidence type="ECO:0000313" key="18">
    <source>
        <dbReference type="EMBL" id="ETW13976.1"/>
    </source>
</evidence>
<evidence type="ECO:0000256" key="14">
    <source>
        <dbReference type="HAMAP-Rule" id="MF_00046"/>
    </source>
</evidence>
<dbReference type="InterPro" id="IPR005758">
    <property type="entry name" value="UDP-N-AcMur_Ala_ligase_MurC"/>
</dbReference>
<keyword evidence="10 14" id="KW-0573">Peptidoglycan synthesis</keyword>
<comment type="catalytic activity">
    <reaction evidence="13 14">
        <text>UDP-N-acetyl-alpha-D-muramate + L-alanine + ATP = UDP-N-acetyl-alpha-D-muramoyl-L-alanine + ADP + phosphate + H(+)</text>
        <dbReference type="Rhea" id="RHEA:23372"/>
        <dbReference type="ChEBI" id="CHEBI:15378"/>
        <dbReference type="ChEBI" id="CHEBI:30616"/>
        <dbReference type="ChEBI" id="CHEBI:43474"/>
        <dbReference type="ChEBI" id="CHEBI:57972"/>
        <dbReference type="ChEBI" id="CHEBI:70757"/>
        <dbReference type="ChEBI" id="CHEBI:83898"/>
        <dbReference type="ChEBI" id="CHEBI:456216"/>
        <dbReference type="EC" id="6.3.2.8"/>
    </reaction>
</comment>
<sequence>MNAATKLPTDVGPIHFVGIGGIGMSGIAEVLLNLGYTVQGSDLKASKLTERLEGLGARIFVGQSADNLAEAEVVVISSAIKPGNAELDAARARGLPVVRRAEMLAELMRLKSNIAVAGTHGKTTTTTMVATLLVAGDYDPTVVNGGIIHAYGSNARMGQGEWMVVEADESDGTFNRLPATVAIVTNIDPEHLDHWGDFDTLRQGFLDFVSNIPFYGLAVCCTDHEEVQRLVGKITDRKVRTYGFNTQADVRAVNLRYETGIAHFDIALQAEDAMIEGCTLPMPGDHNVSNALSAVAVARHLGMKRAEIREALAKFGGVNRRFTRVGEIDGVAIIDDYGHHPVEIAAVLKAARQACEGRVIAVHQPHRYSRLHSLFDDFCACFNEADVVAIADVYSAGEDPIEGATRDDLVAGLIRHGHRHARGIRDEDDLERLVREQTQPGDMVVCLGAGTISAWAHGLTARLEAAA</sequence>
<dbReference type="GO" id="GO:0005524">
    <property type="term" value="F:ATP binding"/>
    <property type="evidence" value="ECO:0007669"/>
    <property type="project" value="UniProtKB-UniRule"/>
</dbReference>
<comment type="function">
    <text evidence="14">Cell wall formation.</text>
</comment>
<dbReference type="UniPathway" id="UPA00219"/>
<name>W4HPE1_9RHOB</name>
<dbReference type="Gene3D" id="3.40.1190.10">
    <property type="entry name" value="Mur-like, catalytic domain"/>
    <property type="match status" value="1"/>
</dbReference>
<dbReference type="AlphaFoldDB" id="W4HPE1"/>
<dbReference type="InterPro" id="IPR036615">
    <property type="entry name" value="Mur_ligase_C_dom_sf"/>
</dbReference>
<evidence type="ECO:0000256" key="2">
    <source>
        <dbReference type="ARBA" id="ARBA00004752"/>
    </source>
</evidence>
<evidence type="ECO:0000256" key="9">
    <source>
        <dbReference type="ARBA" id="ARBA00022960"/>
    </source>
</evidence>
<dbReference type="PANTHER" id="PTHR43445">
    <property type="entry name" value="UDP-N-ACETYLMURAMATE--L-ALANINE LIGASE-RELATED"/>
    <property type="match status" value="1"/>
</dbReference>
<keyword evidence="12 14" id="KW-0961">Cell wall biogenesis/degradation</keyword>
<evidence type="ECO:0000259" key="15">
    <source>
        <dbReference type="Pfam" id="PF01225"/>
    </source>
</evidence>